<dbReference type="PANTHER" id="PTHR38479">
    <property type="entry name" value="LMO0824 PROTEIN"/>
    <property type="match status" value="1"/>
</dbReference>
<sequence>MTRQFTEDEVRLARARAQRLTGDRAKDVATVVHDLVGMQSQDIRAARLALRPRTTGIDAEAVARACNDDRTVVRIWAMRSTLHMVAAEDVSWIVGLLGPVFAAADKRRRLQLGLDDAMLKTAVPALRKIVADAGPLTRADLVRRLADKGVSVDPKSQAPAHLIGYAAMTGLICRGPDVDRDEPTYVLIEDWAGPQRELDAEGSLAELTRRYVASRGPVTPQDFAKWSGLPAKQAKRGFEIIGDELTEVDAAGETAWVTAGTTARKPGRKPAVQLIGHFDEYLLGYSSRELVLAPAFTKRIQVGGGFIQPAVLVDGRVLGTWKQQRKKDRLVVEVQPFEALPEEAEPALEAEAADVGRFLGADAELRVGKPG</sequence>
<dbReference type="GO" id="GO:0003677">
    <property type="term" value="F:DNA binding"/>
    <property type="evidence" value="ECO:0007669"/>
    <property type="project" value="UniProtKB-KW"/>
</dbReference>
<organism evidence="1 2">
    <name type="scientific">Dactylosporangium fulvum</name>
    <dbReference type="NCBI Taxonomy" id="53359"/>
    <lineage>
        <taxon>Bacteria</taxon>
        <taxon>Bacillati</taxon>
        <taxon>Actinomycetota</taxon>
        <taxon>Actinomycetes</taxon>
        <taxon>Micromonosporales</taxon>
        <taxon>Micromonosporaceae</taxon>
        <taxon>Dactylosporangium</taxon>
    </lineage>
</organism>
<gene>
    <name evidence="1" type="ORF">Dfulv_33815</name>
</gene>
<reference evidence="1" key="1">
    <citation type="submission" date="2021-04" db="EMBL/GenBank/DDBJ databases">
        <authorList>
            <person name="Hartkoorn R.C."/>
            <person name="Beaudoing E."/>
            <person name="Hot D."/>
        </authorList>
    </citation>
    <scope>NUCLEOTIDE SEQUENCE</scope>
    <source>
        <strain evidence="1">NRRL B-16292</strain>
    </source>
</reference>
<protein>
    <submittedName>
        <fullName evidence="1">Winged helix DNA-binding domain-containing protein</fullName>
    </submittedName>
</protein>
<accession>A0ABY5VTG1</accession>
<dbReference type="PANTHER" id="PTHR38479:SF2">
    <property type="entry name" value="WINGED HELIX DNA-BINDING DOMAIN-CONTAINING PROTEIN"/>
    <property type="match status" value="1"/>
</dbReference>
<dbReference type="EMBL" id="CP073720">
    <property type="protein sequence ID" value="UWP80116.1"/>
    <property type="molecule type" value="Genomic_DNA"/>
</dbReference>
<proteinExistence type="predicted"/>
<reference evidence="1" key="2">
    <citation type="submission" date="2022-09" db="EMBL/GenBank/DDBJ databases">
        <title>Biosynthetic gene clusters of Dactylosporangioum fulvum.</title>
        <authorList>
            <person name="Caradec T."/>
        </authorList>
    </citation>
    <scope>NUCLEOTIDE SEQUENCE</scope>
    <source>
        <strain evidence="1">NRRL B-16292</strain>
    </source>
</reference>
<keyword evidence="2" id="KW-1185">Reference proteome</keyword>
<evidence type="ECO:0000313" key="2">
    <source>
        <dbReference type="Proteomes" id="UP001059617"/>
    </source>
</evidence>
<dbReference type="Proteomes" id="UP001059617">
    <property type="component" value="Chromosome"/>
</dbReference>
<name>A0ABY5VTG1_9ACTN</name>
<dbReference type="RefSeq" id="WP_259857874.1">
    <property type="nucleotide sequence ID" value="NZ_BAAAST010000016.1"/>
</dbReference>
<keyword evidence="1" id="KW-0238">DNA-binding</keyword>
<evidence type="ECO:0000313" key="1">
    <source>
        <dbReference type="EMBL" id="UWP80116.1"/>
    </source>
</evidence>
<dbReference type="Pfam" id="PF06224">
    <property type="entry name" value="AlkZ-like"/>
    <property type="match status" value="1"/>
</dbReference>
<dbReference type="InterPro" id="IPR009351">
    <property type="entry name" value="AlkZ-like"/>
</dbReference>